<evidence type="ECO:0000259" key="4">
    <source>
        <dbReference type="Pfam" id="PF01923"/>
    </source>
</evidence>
<feature type="domain" description="Cobalamin adenosyltransferase-like" evidence="4">
    <location>
        <begin position="26"/>
        <end position="80"/>
    </location>
</feature>
<evidence type="ECO:0000256" key="2">
    <source>
        <dbReference type="ARBA" id="ARBA00022741"/>
    </source>
</evidence>
<name>A0AAU8II80_9BACL</name>
<keyword evidence="3" id="KW-0067">ATP-binding</keyword>
<sequence>MDGCEILFKNRRLRQDSFGWQHQGFKSCQQIEAYETMGALNNWLGNLTACCDDRKSFFIEEVQEIQQCLFDAGHDLACAPNHSDCIFPIIK</sequence>
<keyword evidence="1 5" id="KW-0808">Transferase</keyword>
<dbReference type="Pfam" id="PF01923">
    <property type="entry name" value="Cob_adeno_trans"/>
    <property type="match status" value="1"/>
</dbReference>
<evidence type="ECO:0000313" key="5">
    <source>
        <dbReference type="EMBL" id="XCJ17949.1"/>
    </source>
</evidence>
<dbReference type="Gene3D" id="1.20.1200.10">
    <property type="entry name" value="Cobalamin adenosyltransferase-like"/>
    <property type="match status" value="1"/>
</dbReference>
<dbReference type="SUPFAM" id="SSF89028">
    <property type="entry name" value="Cobalamin adenosyltransferase-like"/>
    <property type="match status" value="1"/>
</dbReference>
<dbReference type="EC" id="2.5.1.17" evidence="5"/>
<keyword evidence="2" id="KW-0547">Nucleotide-binding</keyword>
<organism evidence="5">
    <name type="scientific">Sporolactobacillus sp. Y61</name>
    <dbReference type="NCBI Taxonomy" id="3160863"/>
    <lineage>
        <taxon>Bacteria</taxon>
        <taxon>Bacillati</taxon>
        <taxon>Bacillota</taxon>
        <taxon>Bacilli</taxon>
        <taxon>Bacillales</taxon>
        <taxon>Sporolactobacillaceae</taxon>
        <taxon>Sporolactobacillus</taxon>
    </lineage>
</organism>
<evidence type="ECO:0000256" key="3">
    <source>
        <dbReference type="ARBA" id="ARBA00022840"/>
    </source>
</evidence>
<dbReference type="InterPro" id="IPR036451">
    <property type="entry name" value="CblAdoTrfase-like_sf"/>
</dbReference>
<gene>
    <name evidence="5" type="ORF">ABNN70_05640</name>
</gene>
<dbReference type="GO" id="GO:0005524">
    <property type="term" value="F:ATP binding"/>
    <property type="evidence" value="ECO:0007669"/>
    <property type="project" value="UniProtKB-KW"/>
</dbReference>
<dbReference type="AlphaFoldDB" id="A0AAU8II80"/>
<dbReference type="RefSeq" id="WP_353949034.1">
    <property type="nucleotide sequence ID" value="NZ_CP159510.1"/>
</dbReference>
<dbReference type="GO" id="GO:0008817">
    <property type="term" value="F:corrinoid adenosyltransferase activity"/>
    <property type="evidence" value="ECO:0007669"/>
    <property type="project" value="UniProtKB-EC"/>
</dbReference>
<accession>A0AAU8II80</accession>
<evidence type="ECO:0000256" key="1">
    <source>
        <dbReference type="ARBA" id="ARBA00022679"/>
    </source>
</evidence>
<dbReference type="InterPro" id="IPR016030">
    <property type="entry name" value="CblAdoTrfase-like"/>
</dbReference>
<reference evidence="5" key="1">
    <citation type="submission" date="2024-06" db="EMBL/GenBank/DDBJ databases">
        <authorList>
            <person name="Fan A."/>
            <person name="Zhang F.Y."/>
            <person name="Zhang L."/>
        </authorList>
    </citation>
    <scope>NUCLEOTIDE SEQUENCE</scope>
    <source>
        <strain evidence="5">Y61</strain>
    </source>
</reference>
<proteinExistence type="predicted"/>
<protein>
    <submittedName>
        <fullName evidence="5">ATP:cob(I)alamin adenosyltransferase</fullName>
        <ecNumber evidence="5">2.5.1.17</ecNumber>
    </submittedName>
</protein>
<dbReference type="EMBL" id="CP159510">
    <property type="protein sequence ID" value="XCJ17949.1"/>
    <property type="molecule type" value="Genomic_DNA"/>
</dbReference>